<sequence>MASNASTFSYVDDPREILIEYGDQRRPISFAHDDDLNTIQREINNRFKINIEQMNLQIQWYDDEFKEFVDLDNEA</sequence>
<comment type="caution">
    <text evidence="1">The sequence shown here is derived from an EMBL/GenBank/DDBJ whole genome shotgun (WGS) entry which is preliminary data.</text>
</comment>
<gene>
    <name evidence="1" type="ORF">RFH988_LOCUS39000</name>
</gene>
<name>A0A815TNM7_9BILA</name>
<evidence type="ECO:0000313" key="2">
    <source>
        <dbReference type="Proteomes" id="UP000663882"/>
    </source>
</evidence>
<feature type="non-terminal residue" evidence="1">
    <location>
        <position position="75"/>
    </location>
</feature>
<accession>A0A815TNM7</accession>
<dbReference type="AlphaFoldDB" id="A0A815TNM7"/>
<organism evidence="1 2">
    <name type="scientific">Rotaria sordida</name>
    <dbReference type="NCBI Taxonomy" id="392033"/>
    <lineage>
        <taxon>Eukaryota</taxon>
        <taxon>Metazoa</taxon>
        <taxon>Spiralia</taxon>
        <taxon>Gnathifera</taxon>
        <taxon>Rotifera</taxon>
        <taxon>Eurotatoria</taxon>
        <taxon>Bdelloidea</taxon>
        <taxon>Philodinida</taxon>
        <taxon>Philodinidae</taxon>
        <taxon>Rotaria</taxon>
    </lineage>
</organism>
<evidence type="ECO:0000313" key="1">
    <source>
        <dbReference type="EMBL" id="CAF1508505.1"/>
    </source>
</evidence>
<dbReference type="EMBL" id="CAJNOO010012635">
    <property type="protein sequence ID" value="CAF1508505.1"/>
    <property type="molecule type" value="Genomic_DNA"/>
</dbReference>
<protein>
    <submittedName>
        <fullName evidence="1">Uncharacterized protein</fullName>
    </submittedName>
</protein>
<proteinExistence type="predicted"/>
<reference evidence="1" key="1">
    <citation type="submission" date="2021-02" db="EMBL/GenBank/DDBJ databases">
        <authorList>
            <person name="Nowell W R."/>
        </authorList>
    </citation>
    <scope>NUCLEOTIDE SEQUENCE</scope>
</reference>
<dbReference type="Proteomes" id="UP000663882">
    <property type="component" value="Unassembled WGS sequence"/>
</dbReference>